<keyword evidence="2" id="KW-1015">Disulfide bond</keyword>
<dbReference type="PROSITE" id="PS50835">
    <property type="entry name" value="IG_LIKE"/>
    <property type="match status" value="1"/>
</dbReference>
<comment type="caution">
    <text evidence="5">The sequence shown here is derived from an EMBL/GenBank/DDBJ whole genome shotgun (WGS) entry which is preliminary data.</text>
</comment>
<dbReference type="SMART" id="SM00408">
    <property type="entry name" value="IGc2"/>
    <property type="match status" value="1"/>
</dbReference>
<feature type="non-terminal residue" evidence="5">
    <location>
        <position position="1"/>
    </location>
</feature>
<dbReference type="Gene3D" id="2.60.40.10">
    <property type="entry name" value="Immunoglobulins"/>
    <property type="match status" value="1"/>
</dbReference>
<dbReference type="InterPro" id="IPR003599">
    <property type="entry name" value="Ig_sub"/>
</dbReference>
<keyword evidence="1" id="KW-0677">Repeat</keyword>
<dbReference type="InterPro" id="IPR036179">
    <property type="entry name" value="Ig-like_dom_sf"/>
</dbReference>
<accession>A0A3N0XD54</accession>
<proteinExistence type="predicted"/>
<keyword evidence="5" id="KW-0675">Receptor</keyword>
<dbReference type="PANTHER" id="PTHR44170:SF6">
    <property type="entry name" value="CONTACTIN"/>
    <property type="match status" value="1"/>
</dbReference>
<gene>
    <name evidence="5" type="ORF">DPX16_6249</name>
</gene>
<evidence type="ECO:0000256" key="2">
    <source>
        <dbReference type="ARBA" id="ARBA00023157"/>
    </source>
</evidence>
<evidence type="ECO:0000313" key="6">
    <source>
        <dbReference type="Proteomes" id="UP000281406"/>
    </source>
</evidence>
<dbReference type="Pfam" id="PF07679">
    <property type="entry name" value="I-set"/>
    <property type="match status" value="1"/>
</dbReference>
<dbReference type="GO" id="GO:0016020">
    <property type="term" value="C:membrane"/>
    <property type="evidence" value="ECO:0007669"/>
    <property type="project" value="UniProtKB-SubCell"/>
</dbReference>
<keyword evidence="6" id="KW-1185">Reference proteome</keyword>
<dbReference type="PANTHER" id="PTHR44170">
    <property type="entry name" value="PROTEIN SIDEKICK"/>
    <property type="match status" value="1"/>
</dbReference>
<feature type="region of interest" description="Disordered" evidence="3">
    <location>
        <begin position="153"/>
        <end position="174"/>
    </location>
</feature>
<organism evidence="5 6">
    <name type="scientific">Anabarilius grahami</name>
    <name type="common">Kanglang fish</name>
    <name type="synonym">Barilius grahami</name>
    <dbReference type="NCBI Taxonomy" id="495550"/>
    <lineage>
        <taxon>Eukaryota</taxon>
        <taxon>Metazoa</taxon>
        <taxon>Chordata</taxon>
        <taxon>Craniata</taxon>
        <taxon>Vertebrata</taxon>
        <taxon>Euteleostomi</taxon>
        <taxon>Actinopterygii</taxon>
        <taxon>Neopterygii</taxon>
        <taxon>Teleostei</taxon>
        <taxon>Ostariophysi</taxon>
        <taxon>Cypriniformes</taxon>
        <taxon>Xenocyprididae</taxon>
        <taxon>Xenocypridinae</taxon>
        <taxon>Xenocypridinae incertae sedis</taxon>
        <taxon>Anabarilius</taxon>
    </lineage>
</organism>
<feature type="domain" description="Ig-like" evidence="4">
    <location>
        <begin position="2"/>
        <end position="92"/>
    </location>
</feature>
<dbReference type="InterPro" id="IPR013098">
    <property type="entry name" value="Ig_I-set"/>
</dbReference>
<evidence type="ECO:0000259" key="4">
    <source>
        <dbReference type="PROSITE" id="PS50835"/>
    </source>
</evidence>
<dbReference type="FunFam" id="2.60.40.10:FF:000023">
    <property type="entry name" value="receptor-type tyrosine-protein phosphatase delta isoform X2"/>
    <property type="match status" value="1"/>
</dbReference>
<evidence type="ECO:0000256" key="3">
    <source>
        <dbReference type="SAM" id="MobiDB-lite"/>
    </source>
</evidence>
<dbReference type="EMBL" id="RJVU01079956">
    <property type="protein sequence ID" value="ROI15238.1"/>
    <property type="molecule type" value="Genomic_DNA"/>
</dbReference>
<dbReference type="AlphaFoldDB" id="A0A3N0XD54"/>
<dbReference type="SUPFAM" id="SSF48726">
    <property type="entry name" value="Immunoglobulin"/>
    <property type="match status" value="1"/>
</dbReference>
<dbReference type="InterPro" id="IPR007110">
    <property type="entry name" value="Ig-like_dom"/>
</dbReference>
<sequence length="174" mass="19345">LPNFIKSPEDQTGISGGVASFVCHAAGEPKPKISWKKKGKKVSSQRFEVIEFDDGSGSVLRIQPLRTHRDEAIYECSATNSVGEINTSANLTVLEAALHTQQPEERSLPDAMTSNMDVIVIQQLILVSPGYVGVRVEREYNFLKLPNENFENHQAQMRTPLRSRRVPNKNGASR</sequence>
<reference evidence="5 6" key="1">
    <citation type="submission" date="2018-10" db="EMBL/GenBank/DDBJ databases">
        <title>Genome assembly for a Yunnan-Guizhou Plateau 3E fish, Anabarilius grahami (Regan), and its evolutionary and genetic applications.</title>
        <authorList>
            <person name="Jiang W."/>
        </authorList>
    </citation>
    <scope>NUCLEOTIDE SEQUENCE [LARGE SCALE GENOMIC DNA]</scope>
    <source>
        <strain evidence="5">AG-KIZ</strain>
        <tissue evidence="5">Muscle</tissue>
    </source>
</reference>
<dbReference type="SMART" id="SM00409">
    <property type="entry name" value="IG"/>
    <property type="match status" value="1"/>
</dbReference>
<evidence type="ECO:0000313" key="5">
    <source>
        <dbReference type="EMBL" id="ROI15238.1"/>
    </source>
</evidence>
<evidence type="ECO:0000256" key="1">
    <source>
        <dbReference type="ARBA" id="ARBA00022737"/>
    </source>
</evidence>
<protein>
    <submittedName>
        <fullName evidence="5">Receptor-type tyrosine-protein phosphatase F</fullName>
    </submittedName>
</protein>
<dbReference type="InterPro" id="IPR013783">
    <property type="entry name" value="Ig-like_fold"/>
</dbReference>
<dbReference type="OrthoDB" id="10253954at2759"/>
<dbReference type="Proteomes" id="UP000281406">
    <property type="component" value="Unassembled WGS sequence"/>
</dbReference>
<dbReference type="GO" id="GO:0098609">
    <property type="term" value="P:cell-cell adhesion"/>
    <property type="evidence" value="ECO:0007669"/>
    <property type="project" value="TreeGrafter"/>
</dbReference>
<name>A0A3N0XD54_ANAGA</name>
<dbReference type="InterPro" id="IPR003598">
    <property type="entry name" value="Ig_sub2"/>
</dbReference>